<dbReference type="Proteomes" id="UP001589619">
    <property type="component" value="Unassembled WGS sequence"/>
</dbReference>
<accession>A0ABV5W0T0</accession>
<evidence type="ECO:0000313" key="2">
    <source>
        <dbReference type="Proteomes" id="UP001589619"/>
    </source>
</evidence>
<proteinExistence type="predicted"/>
<dbReference type="Gene3D" id="3.80.10.10">
    <property type="entry name" value="Ribonuclease Inhibitor"/>
    <property type="match status" value="1"/>
</dbReference>
<gene>
    <name evidence="1" type="ORF">ACFFNY_20965</name>
</gene>
<evidence type="ECO:0000313" key="1">
    <source>
        <dbReference type="EMBL" id="MFB9754046.1"/>
    </source>
</evidence>
<name>A0ABV5W0T0_9BACL</name>
<dbReference type="InterPro" id="IPR032675">
    <property type="entry name" value="LRR_dom_sf"/>
</dbReference>
<comment type="caution">
    <text evidence="1">The sequence shown here is derived from an EMBL/GenBank/DDBJ whole genome shotgun (WGS) entry which is preliminary data.</text>
</comment>
<reference evidence="1 2" key="1">
    <citation type="submission" date="2024-09" db="EMBL/GenBank/DDBJ databases">
        <authorList>
            <person name="Sun Q."/>
            <person name="Mori K."/>
        </authorList>
    </citation>
    <scope>NUCLEOTIDE SEQUENCE [LARGE SCALE GENOMIC DNA]</scope>
    <source>
        <strain evidence="1 2">JCM 12520</strain>
    </source>
</reference>
<organism evidence="1 2">
    <name type="scientific">Paenibacillus hodogayensis</name>
    <dbReference type="NCBI Taxonomy" id="279208"/>
    <lineage>
        <taxon>Bacteria</taxon>
        <taxon>Bacillati</taxon>
        <taxon>Bacillota</taxon>
        <taxon>Bacilli</taxon>
        <taxon>Bacillales</taxon>
        <taxon>Paenibacillaceae</taxon>
        <taxon>Paenibacillus</taxon>
    </lineage>
</organism>
<keyword evidence="2" id="KW-1185">Reference proteome</keyword>
<dbReference type="RefSeq" id="WP_344914452.1">
    <property type="nucleotide sequence ID" value="NZ_BAAAYO010000013.1"/>
</dbReference>
<sequence length="201" mass="23026">MSKKSYYNEKTGVVLQSFTEEDFALLKTHSETTRVQIWAEEQKLTNLDFLLECSCLEEVDIYGGKIGDYSALGKLLKLKKLFLNGRLRRWVDNLDFIAELHCLNDLSICNYPLITYFPNLQDCHSLERVNIDGCKRLTDISNVALIPNLKSFGICATPPEVEDLEFIAQKQGMKQMSGAFGSKRKDEAFKKMLEKYNLTYG</sequence>
<protein>
    <recommendedName>
        <fullName evidence="3">Leucine-rich repeat domain-containing protein</fullName>
    </recommendedName>
</protein>
<dbReference type="SUPFAM" id="SSF52058">
    <property type="entry name" value="L domain-like"/>
    <property type="match status" value="1"/>
</dbReference>
<dbReference type="EMBL" id="JBHMAG010000014">
    <property type="protein sequence ID" value="MFB9754046.1"/>
    <property type="molecule type" value="Genomic_DNA"/>
</dbReference>
<evidence type="ECO:0008006" key="3">
    <source>
        <dbReference type="Google" id="ProtNLM"/>
    </source>
</evidence>